<dbReference type="InterPro" id="IPR051416">
    <property type="entry name" value="phD-YefM_TA_antitoxins"/>
</dbReference>
<dbReference type="EMBL" id="JACYHB010000009">
    <property type="protein sequence ID" value="MBD8079788.1"/>
    <property type="molecule type" value="Genomic_DNA"/>
</dbReference>
<dbReference type="PANTHER" id="PTHR35377:SF5">
    <property type="entry name" value="ANTITOXIN VAPB46"/>
    <property type="match status" value="1"/>
</dbReference>
<dbReference type="PANTHER" id="PTHR35377">
    <property type="entry name" value="ANTITOXIN VAPB49-RELATED-RELATED"/>
    <property type="match status" value="1"/>
</dbReference>
<dbReference type="RefSeq" id="WP_191829367.1">
    <property type="nucleotide sequence ID" value="NZ_JACYHB010000009.1"/>
</dbReference>
<dbReference type="InterPro" id="IPR006442">
    <property type="entry name" value="Antitoxin_Phd/YefM"/>
</dbReference>
<gene>
    <name evidence="3" type="ORF">IF651_12050</name>
</gene>
<reference evidence="3" key="1">
    <citation type="journal article" date="2018" name="Curr. Microbiol.">
        <title>Cellulosimicrobium arenosum sp. nov., Isolated from Marine Sediment Sand.</title>
        <authorList>
            <person name="Oh M."/>
            <person name="Kim J.H."/>
            <person name="Yoon J.H."/>
            <person name="Schumann P."/>
            <person name="Kim W."/>
        </authorList>
    </citation>
    <scope>NUCLEOTIDE SEQUENCE</scope>
    <source>
        <strain evidence="3">KCTC 49039</strain>
    </source>
</reference>
<dbReference type="SUPFAM" id="SSF143120">
    <property type="entry name" value="YefM-like"/>
    <property type="match status" value="1"/>
</dbReference>
<dbReference type="AlphaFoldDB" id="A0A927PDQ5"/>
<sequence>MDVAVSALRAELKSWIERARAGEEIVVTERGIPVARLTGVSTTDLVTELTRDGVLTSPHVERPVREVASTEAVRPTVAADHRTARSSGVAALVRRIRR</sequence>
<dbReference type="InterPro" id="IPR036165">
    <property type="entry name" value="YefM-like_sf"/>
</dbReference>
<dbReference type="Pfam" id="PF02604">
    <property type="entry name" value="PhdYeFM_antitox"/>
    <property type="match status" value="1"/>
</dbReference>
<organism evidence="3 4">
    <name type="scientific">Cellulosimicrobium arenosum</name>
    <dbReference type="NCBI Taxonomy" id="2708133"/>
    <lineage>
        <taxon>Bacteria</taxon>
        <taxon>Bacillati</taxon>
        <taxon>Actinomycetota</taxon>
        <taxon>Actinomycetes</taxon>
        <taxon>Micrococcales</taxon>
        <taxon>Promicromonosporaceae</taxon>
        <taxon>Cellulosimicrobium</taxon>
    </lineage>
</organism>
<evidence type="ECO:0000313" key="4">
    <source>
        <dbReference type="Proteomes" id="UP000610846"/>
    </source>
</evidence>
<dbReference type="NCBIfam" id="TIGR01552">
    <property type="entry name" value="phd_fam"/>
    <property type="match status" value="1"/>
</dbReference>
<protein>
    <recommendedName>
        <fullName evidence="2">Antitoxin</fullName>
    </recommendedName>
</protein>
<comment type="similarity">
    <text evidence="1 2">Belongs to the phD/YefM antitoxin family.</text>
</comment>
<dbReference type="Proteomes" id="UP000610846">
    <property type="component" value="Unassembled WGS sequence"/>
</dbReference>
<name>A0A927PDQ5_9MICO</name>
<accession>A0A927PDQ5</accession>
<evidence type="ECO:0000256" key="2">
    <source>
        <dbReference type="RuleBase" id="RU362080"/>
    </source>
</evidence>
<dbReference type="GO" id="GO:0097351">
    <property type="term" value="F:toxin sequestering activity"/>
    <property type="evidence" value="ECO:0007669"/>
    <property type="project" value="TreeGrafter"/>
</dbReference>
<evidence type="ECO:0000313" key="3">
    <source>
        <dbReference type="EMBL" id="MBD8079788.1"/>
    </source>
</evidence>
<keyword evidence="4" id="KW-1185">Reference proteome</keyword>
<reference evidence="3" key="2">
    <citation type="submission" date="2020-09" db="EMBL/GenBank/DDBJ databases">
        <authorList>
            <person name="Yu Y."/>
        </authorList>
    </citation>
    <scope>NUCLEOTIDE SEQUENCE</scope>
    <source>
        <strain evidence="3">KCTC 49039</strain>
    </source>
</reference>
<comment type="caution">
    <text evidence="3">The sequence shown here is derived from an EMBL/GenBank/DDBJ whole genome shotgun (WGS) entry which is preliminary data.</text>
</comment>
<comment type="function">
    <text evidence="2">Antitoxin component of a type II toxin-antitoxin (TA) system.</text>
</comment>
<evidence type="ECO:0000256" key="1">
    <source>
        <dbReference type="ARBA" id="ARBA00009981"/>
    </source>
</evidence>
<dbReference type="Gene3D" id="3.40.1620.10">
    <property type="entry name" value="YefM-like domain"/>
    <property type="match status" value="1"/>
</dbReference>
<proteinExistence type="inferred from homology"/>